<proteinExistence type="inferred from homology"/>
<evidence type="ECO:0000256" key="11">
    <source>
        <dbReference type="ARBA" id="ARBA00025614"/>
    </source>
</evidence>
<dbReference type="HAMAP" id="MF_01398">
    <property type="entry name" value="ATP_synth_b_bprime"/>
    <property type="match status" value="1"/>
</dbReference>
<dbReference type="AlphaFoldDB" id="A0A1H9R1E4"/>
<keyword evidence="5 13" id="KW-0375">Hydrogen ion transport</keyword>
<protein>
    <recommendedName>
        <fullName evidence="13">ATP synthase subunit b</fullName>
    </recommendedName>
    <alternativeName>
        <fullName evidence="13">ATP synthase F(0) sector subunit b</fullName>
    </alternativeName>
    <alternativeName>
        <fullName evidence="13">ATPase subunit I</fullName>
    </alternativeName>
    <alternativeName>
        <fullName evidence="13">F-type ATPase subunit b</fullName>
        <shortName evidence="13">F-ATPase subunit b</shortName>
    </alternativeName>
</protein>
<gene>
    <name evidence="13" type="primary">atpF</name>
    <name evidence="17" type="ORF">SAMN04490244_10259</name>
</gene>
<sequence length="206" mass="21646">MAQHTEEAQAQGADAATAAGSHGADAAAGHGASAAHGGGEAVGMPQLDVTTFPNQIFWLLVTLVAIYYILSRIALPRIAAVLAERQGTMTNDVAAAEELKLKATEAEAAYEKALAEARSEANRISEETKAEMQAELDEALAKANAQIAERTSESEKRIADIREGAMQSVEEVARDTAQALVSALGWSADDATVNEAVQNRMKGQAR</sequence>
<evidence type="ECO:0000256" key="12">
    <source>
        <dbReference type="ARBA" id="ARBA00037847"/>
    </source>
</evidence>
<feature type="region of interest" description="Disordered" evidence="16">
    <location>
        <begin position="1"/>
        <end position="38"/>
    </location>
</feature>
<keyword evidence="8 13" id="KW-0472">Membrane</keyword>
<organism evidence="17 18">
    <name type="scientific">Tranquillimonas rosea</name>
    <dbReference type="NCBI Taxonomy" id="641238"/>
    <lineage>
        <taxon>Bacteria</taxon>
        <taxon>Pseudomonadati</taxon>
        <taxon>Pseudomonadota</taxon>
        <taxon>Alphaproteobacteria</taxon>
        <taxon>Rhodobacterales</taxon>
        <taxon>Roseobacteraceae</taxon>
        <taxon>Tranquillimonas</taxon>
    </lineage>
</organism>
<evidence type="ECO:0000256" key="8">
    <source>
        <dbReference type="ARBA" id="ARBA00023136"/>
    </source>
</evidence>
<evidence type="ECO:0000256" key="6">
    <source>
        <dbReference type="ARBA" id="ARBA00022989"/>
    </source>
</evidence>
<dbReference type="Proteomes" id="UP000198885">
    <property type="component" value="Unassembled WGS sequence"/>
</dbReference>
<keyword evidence="2 13" id="KW-0813">Transport</keyword>
<dbReference type="Pfam" id="PF00430">
    <property type="entry name" value="ATP-synt_B"/>
    <property type="match status" value="1"/>
</dbReference>
<accession>A0A1H9R1E4</accession>
<dbReference type="InterPro" id="IPR002146">
    <property type="entry name" value="ATP_synth_b/b'su_bac/chlpt"/>
</dbReference>
<dbReference type="RefSeq" id="WP_092688421.1">
    <property type="nucleotide sequence ID" value="NZ_FOGU01000002.1"/>
</dbReference>
<dbReference type="GO" id="GO:0045259">
    <property type="term" value="C:proton-transporting ATP synthase complex"/>
    <property type="evidence" value="ECO:0007669"/>
    <property type="project" value="UniProtKB-KW"/>
</dbReference>
<dbReference type="GO" id="GO:0012505">
    <property type="term" value="C:endomembrane system"/>
    <property type="evidence" value="ECO:0007669"/>
    <property type="project" value="UniProtKB-SubCell"/>
</dbReference>
<evidence type="ECO:0000313" key="17">
    <source>
        <dbReference type="EMBL" id="SER65869.1"/>
    </source>
</evidence>
<feature type="coiled-coil region" evidence="15">
    <location>
        <begin position="96"/>
        <end position="149"/>
    </location>
</feature>
<feature type="transmembrane region" description="Helical" evidence="13">
    <location>
        <begin position="56"/>
        <end position="75"/>
    </location>
</feature>
<evidence type="ECO:0000256" key="3">
    <source>
        <dbReference type="ARBA" id="ARBA00022547"/>
    </source>
</evidence>
<keyword evidence="6 13" id="KW-1133">Transmembrane helix</keyword>
<keyword evidence="7 13" id="KW-0406">Ion transport</keyword>
<comment type="function">
    <text evidence="11">Component of the F(0) channel, it forms part of the peripheral stalk, linking F(1) to F(0). The b'-subunit is a diverged and duplicated form of b found in plants and photosynthetic bacteria.</text>
</comment>
<dbReference type="PANTHER" id="PTHR33445:SF1">
    <property type="entry name" value="ATP SYNTHASE SUBUNIT B"/>
    <property type="match status" value="1"/>
</dbReference>
<dbReference type="NCBIfam" id="NF009988">
    <property type="entry name" value="PRK13454.1"/>
    <property type="match status" value="1"/>
</dbReference>
<evidence type="ECO:0000256" key="5">
    <source>
        <dbReference type="ARBA" id="ARBA00022781"/>
    </source>
</evidence>
<evidence type="ECO:0000256" key="9">
    <source>
        <dbReference type="ARBA" id="ARBA00023310"/>
    </source>
</evidence>
<evidence type="ECO:0000256" key="7">
    <source>
        <dbReference type="ARBA" id="ARBA00023065"/>
    </source>
</evidence>
<dbReference type="OrthoDB" id="9805716at2"/>
<evidence type="ECO:0000256" key="10">
    <source>
        <dbReference type="ARBA" id="ARBA00025198"/>
    </source>
</evidence>
<evidence type="ECO:0000256" key="2">
    <source>
        <dbReference type="ARBA" id="ARBA00022448"/>
    </source>
</evidence>
<reference evidence="17 18" key="1">
    <citation type="submission" date="2016-10" db="EMBL/GenBank/DDBJ databases">
        <authorList>
            <person name="de Groot N.N."/>
        </authorList>
    </citation>
    <scope>NUCLEOTIDE SEQUENCE [LARGE SCALE GENOMIC DNA]</scope>
    <source>
        <strain evidence="17 18">DSM 23042</strain>
    </source>
</reference>
<keyword evidence="15" id="KW-0175">Coiled coil</keyword>
<keyword evidence="3 13" id="KW-0138">CF(0)</keyword>
<evidence type="ECO:0000256" key="4">
    <source>
        <dbReference type="ARBA" id="ARBA00022692"/>
    </source>
</evidence>
<comment type="similarity">
    <text evidence="1 13 14">Belongs to the ATPase B chain family.</text>
</comment>
<comment type="subcellular location">
    <subcellularLocation>
        <location evidence="13">Cell membrane</location>
        <topology evidence="13">Single-pass membrane protein</topology>
    </subcellularLocation>
    <subcellularLocation>
        <location evidence="12">Endomembrane system</location>
        <topology evidence="12">Single-pass membrane protein</topology>
    </subcellularLocation>
</comment>
<dbReference type="PANTHER" id="PTHR33445">
    <property type="entry name" value="ATP SYNTHASE SUBUNIT B', CHLOROPLASTIC"/>
    <property type="match status" value="1"/>
</dbReference>
<dbReference type="EMBL" id="FOGU01000002">
    <property type="protein sequence ID" value="SER65869.1"/>
    <property type="molecule type" value="Genomic_DNA"/>
</dbReference>
<evidence type="ECO:0000256" key="16">
    <source>
        <dbReference type="SAM" id="MobiDB-lite"/>
    </source>
</evidence>
<name>A0A1H9R1E4_9RHOB</name>
<evidence type="ECO:0000256" key="1">
    <source>
        <dbReference type="ARBA" id="ARBA00005513"/>
    </source>
</evidence>
<feature type="compositionally biased region" description="Low complexity" evidence="16">
    <location>
        <begin position="8"/>
        <end position="35"/>
    </location>
</feature>
<keyword evidence="4 13" id="KW-0812">Transmembrane</keyword>
<keyword evidence="18" id="KW-1185">Reference proteome</keyword>
<keyword evidence="9 13" id="KW-0066">ATP synthesis</keyword>
<evidence type="ECO:0000256" key="13">
    <source>
        <dbReference type="HAMAP-Rule" id="MF_01398"/>
    </source>
</evidence>
<dbReference type="STRING" id="641238.SAMN04490244_10259"/>
<evidence type="ECO:0000256" key="15">
    <source>
        <dbReference type="SAM" id="Coils"/>
    </source>
</evidence>
<comment type="function">
    <text evidence="10 13">F(1)F(0) ATP synthase produces ATP from ADP in the presence of a proton or sodium gradient. F-type ATPases consist of two structural domains, F(1) containing the extramembraneous catalytic core and F(0) containing the membrane proton channel, linked together by a central stalk and a peripheral stalk. During catalysis, ATP synthesis in the catalytic domain of F(1) is coupled via a rotary mechanism of the central stalk subunits to proton translocation.</text>
</comment>
<dbReference type="GO" id="GO:0046933">
    <property type="term" value="F:proton-transporting ATP synthase activity, rotational mechanism"/>
    <property type="evidence" value="ECO:0007669"/>
    <property type="project" value="UniProtKB-UniRule"/>
</dbReference>
<dbReference type="GO" id="GO:0005886">
    <property type="term" value="C:plasma membrane"/>
    <property type="evidence" value="ECO:0007669"/>
    <property type="project" value="UniProtKB-SubCell"/>
</dbReference>
<dbReference type="GO" id="GO:0046961">
    <property type="term" value="F:proton-transporting ATPase activity, rotational mechanism"/>
    <property type="evidence" value="ECO:0007669"/>
    <property type="project" value="TreeGrafter"/>
</dbReference>
<dbReference type="CDD" id="cd06503">
    <property type="entry name" value="ATP-synt_Fo_b"/>
    <property type="match status" value="1"/>
</dbReference>
<evidence type="ECO:0000313" key="18">
    <source>
        <dbReference type="Proteomes" id="UP000198885"/>
    </source>
</evidence>
<evidence type="ECO:0000256" key="14">
    <source>
        <dbReference type="RuleBase" id="RU003848"/>
    </source>
</evidence>
<keyword evidence="13" id="KW-1003">Cell membrane</keyword>
<dbReference type="InterPro" id="IPR050059">
    <property type="entry name" value="ATP_synthase_B_chain"/>
</dbReference>
<comment type="subunit">
    <text evidence="13">F-type ATPases have 2 components, F(1) - the catalytic core - and F(0) - the membrane proton channel. F(1) has five subunits: alpha(3), beta(3), gamma(1), delta(1), epsilon(1). F(0) has three main subunits: a(1), b(2) and c(10-14). The alpha and beta chains form an alternating ring which encloses part of the gamma chain. F(1) is attached to F(0) by a central stalk formed by the gamma and epsilon chains, while a peripheral stalk is formed by the delta and b chains.</text>
</comment>